<accession>A0A369VV50</accession>
<feature type="region of interest" description="Disordered" evidence="7">
    <location>
        <begin position="598"/>
        <end position="627"/>
    </location>
</feature>
<gene>
    <name evidence="10" type="ORF">DVW87_15540</name>
</gene>
<keyword evidence="5 10" id="KW-0378">Hydrolase</keyword>
<dbReference type="Pfam" id="PF00933">
    <property type="entry name" value="Glyco_hydro_3"/>
    <property type="match status" value="1"/>
</dbReference>
<dbReference type="GO" id="GO:0009251">
    <property type="term" value="P:glucan catabolic process"/>
    <property type="evidence" value="ECO:0007669"/>
    <property type="project" value="TreeGrafter"/>
</dbReference>
<evidence type="ECO:0000256" key="5">
    <source>
        <dbReference type="ARBA" id="ARBA00022801"/>
    </source>
</evidence>
<keyword evidence="11" id="KW-1185">Reference proteome</keyword>
<dbReference type="OrthoDB" id="9781691at2"/>
<dbReference type="AlphaFoldDB" id="A0A369VV50"/>
<evidence type="ECO:0000256" key="6">
    <source>
        <dbReference type="ARBA" id="ARBA00023295"/>
    </source>
</evidence>
<dbReference type="EMBL" id="QQNB01000003">
    <property type="protein sequence ID" value="RDE05050.1"/>
    <property type="molecule type" value="Genomic_DNA"/>
</dbReference>
<dbReference type="GO" id="GO:0008422">
    <property type="term" value="F:beta-glucosidase activity"/>
    <property type="evidence" value="ECO:0007669"/>
    <property type="project" value="UniProtKB-EC"/>
</dbReference>
<keyword evidence="6" id="KW-0326">Glycosidase</keyword>
<dbReference type="Gene3D" id="3.40.50.1700">
    <property type="entry name" value="Glycoside hydrolase family 3 C-terminal domain"/>
    <property type="match status" value="1"/>
</dbReference>
<dbReference type="EC" id="3.2.1.21" evidence="3"/>
<organism evidence="10 11">
    <name type="scientific">Sphingomonas aracearum</name>
    <dbReference type="NCBI Taxonomy" id="2283317"/>
    <lineage>
        <taxon>Bacteria</taxon>
        <taxon>Pseudomonadati</taxon>
        <taxon>Pseudomonadota</taxon>
        <taxon>Alphaproteobacteria</taxon>
        <taxon>Sphingomonadales</taxon>
        <taxon>Sphingomonadaceae</taxon>
        <taxon>Sphingomonas</taxon>
    </lineage>
</organism>
<evidence type="ECO:0000259" key="8">
    <source>
        <dbReference type="Pfam" id="PF00933"/>
    </source>
</evidence>
<dbReference type="SUPFAM" id="SSF51445">
    <property type="entry name" value="(Trans)glycosidases"/>
    <property type="match status" value="1"/>
</dbReference>
<comment type="catalytic activity">
    <reaction evidence="1">
        <text>Hydrolysis of terminal, non-reducing beta-D-glucosyl residues with release of beta-D-glucose.</text>
        <dbReference type="EC" id="3.2.1.21"/>
    </reaction>
</comment>
<dbReference type="PANTHER" id="PTHR30620">
    <property type="entry name" value="PERIPLASMIC BETA-GLUCOSIDASE-RELATED"/>
    <property type="match status" value="1"/>
</dbReference>
<keyword evidence="4" id="KW-0732">Signal</keyword>
<reference evidence="10 11" key="1">
    <citation type="submission" date="2018-07" db="EMBL/GenBank/DDBJ databases">
        <title>a novel species of Sphingomonas isolated from the rhizosphere soil of Araceae plant.</title>
        <authorList>
            <person name="Zhiyong W."/>
            <person name="Qinglan Z."/>
            <person name="Zhiwei F."/>
            <person name="Ding X."/>
            <person name="Gejiao W."/>
            <person name="Shixue Z."/>
        </authorList>
    </citation>
    <scope>NUCLEOTIDE SEQUENCE [LARGE SCALE GENOMIC DNA]</scope>
    <source>
        <strain evidence="10 11">WZY 27</strain>
    </source>
</reference>
<dbReference type="SUPFAM" id="SSF52279">
    <property type="entry name" value="Beta-D-glucan exohydrolase, C-terminal domain"/>
    <property type="match status" value="1"/>
</dbReference>
<comment type="caution">
    <text evidence="10">The sequence shown here is derived from an EMBL/GenBank/DDBJ whole genome shotgun (WGS) entry which is preliminary data.</text>
</comment>
<evidence type="ECO:0000259" key="9">
    <source>
        <dbReference type="Pfam" id="PF01915"/>
    </source>
</evidence>
<dbReference type="Pfam" id="PF01915">
    <property type="entry name" value="Glyco_hydro_3_C"/>
    <property type="match status" value="1"/>
</dbReference>
<evidence type="ECO:0000313" key="11">
    <source>
        <dbReference type="Proteomes" id="UP000253918"/>
    </source>
</evidence>
<dbReference type="Proteomes" id="UP000253918">
    <property type="component" value="Unassembled WGS sequence"/>
</dbReference>
<evidence type="ECO:0000313" key="10">
    <source>
        <dbReference type="EMBL" id="RDE05050.1"/>
    </source>
</evidence>
<comment type="similarity">
    <text evidence="2">Belongs to the glycosyl hydrolase 3 family.</text>
</comment>
<dbReference type="InterPro" id="IPR036881">
    <property type="entry name" value="Glyco_hydro_3_C_sf"/>
</dbReference>
<dbReference type="PRINTS" id="PR00133">
    <property type="entry name" value="GLHYDRLASE3"/>
</dbReference>
<dbReference type="InterPro" id="IPR036962">
    <property type="entry name" value="Glyco_hydro_3_N_sf"/>
</dbReference>
<evidence type="ECO:0000256" key="2">
    <source>
        <dbReference type="ARBA" id="ARBA00005336"/>
    </source>
</evidence>
<evidence type="ECO:0000256" key="3">
    <source>
        <dbReference type="ARBA" id="ARBA00012744"/>
    </source>
</evidence>
<feature type="domain" description="Glycoside hydrolase family 3 C-terminal" evidence="9">
    <location>
        <begin position="488"/>
        <end position="622"/>
    </location>
</feature>
<dbReference type="PANTHER" id="PTHR30620:SF16">
    <property type="entry name" value="LYSOSOMAL BETA GLUCOSIDASE"/>
    <property type="match status" value="1"/>
</dbReference>
<dbReference type="Gene3D" id="3.20.20.300">
    <property type="entry name" value="Glycoside hydrolase, family 3, N-terminal domain"/>
    <property type="match status" value="1"/>
</dbReference>
<proteinExistence type="inferred from homology"/>
<evidence type="ECO:0000256" key="7">
    <source>
        <dbReference type="SAM" id="MobiDB-lite"/>
    </source>
</evidence>
<protein>
    <recommendedName>
        <fullName evidence="3">beta-glucosidase</fullName>
        <ecNumber evidence="3">3.2.1.21</ecNumber>
    </recommendedName>
</protein>
<evidence type="ECO:0000256" key="4">
    <source>
        <dbReference type="ARBA" id="ARBA00022729"/>
    </source>
</evidence>
<sequence length="627" mass="67696">MHPAVAGGTSAETARWRDLNHNGRLDPYEDHRLPIDRRVDDLLARMTLEEKVGTMMHGNLPATDTLGHSVTGYDLAATEKLILGSDVTSFITRISVSPDVMARQNNAVQQIAARGRLGIPVTISTDPRNHFQAVFGASTQGGGFSLWPETLGLAAIGDTALVRRFGDIARREYRAVGIHMALSPQADLATEPRWPRVTATFGSDPALVSRMAGSYVEGFQGSPTGLRPDGVATVTKHWAGYGAEPEGFDAHNYYGRFAKLDQASFRRHVAAFEGALRARTAGIMPTYAILRGVSVGGKPLEPVAAGFSRQMLTTLLRGEMKFRGLIVSDWAITNDCPAACTAPTAAQPQERAAIGTPWGVETLSKQDRFVKGIAAGIDQFGGVADSNIVIAAVKAGRITPARIEQSARRVLRLKFELGLFDAPFVDEEAAARIVGDPATQSEGQRAQRRAQVLLENRDTALPVAARGRKVWLYKVDPAVARAHGFVVVARPQDAEVAILRVDAPSEKLHPFHFFGSRQNEGRLDFRDGDPDYEAIKKAARAVPTIVAINLDRPAILTNIRDKAAALIATFGASDDAVLDVVTGRARAEGHLPFALPSSMASVERQDPASSDDSAAPLYPFGYRFKDR</sequence>
<dbReference type="InterPro" id="IPR017853">
    <property type="entry name" value="GH"/>
</dbReference>
<dbReference type="InterPro" id="IPR001764">
    <property type="entry name" value="Glyco_hydro_3_N"/>
</dbReference>
<name>A0A369VV50_9SPHN</name>
<feature type="domain" description="Glycoside hydrolase family 3 N-terminal" evidence="8">
    <location>
        <begin position="76"/>
        <end position="413"/>
    </location>
</feature>
<dbReference type="InterPro" id="IPR051915">
    <property type="entry name" value="Cellulose_Degrad_GH3"/>
</dbReference>
<dbReference type="InterPro" id="IPR002772">
    <property type="entry name" value="Glyco_hydro_3_C"/>
</dbReference>
<evidence type="ECO:0000256" key="1">
    <source>
        <dbReference type="ARBA" id="ARBA00000448"/>
    </source>
</evidence>